<dbReference type="STRING" id="747725.A0A168K4N8"/>
<gene>
    <name evidence="1" type="ORF">MUCCIDRAFT_111341</name>
</gene>
<proteinExistence type="predicted"/>
<comment type="caution">
    <text evidence="1">The sequence shown here is derived from an EMBL/GenBank/DDBJ whole genome shotgun (WGS) entry which is preliminary data.</text>
</comment>
<accession>A0A168K4N8</accession>
<dbReference type="Proteomes" id="UP000077051">
    <property type="component" value="Unassembled WGS sequence"/>
</dbReference>
<dbReference type="VEuPathDB" id="FungiDB:MUCCIDRAFT_111341"/>
<dbReference type="AlphaFoldDB" id="A0A168K4N8"/>
<dbReference type="Gene3D" id="3.30.420.10">
    <property type="entry name" value="Ribonuclease H-like superfamily/Ribonuclease H"/>
    <property type="match status" value="1"/>
</dbReference>
<evidence type="ECO:0000313" key="2">
    <source>
        <dbReference type="Proteomes" id="UP000077051"/>
    </source>
</evidence>
<dbReference type="OrthoDB" id="2276543at2759"/>
<keyword evidence="2" id="KW-1185">Reference proteome</keyword>
<dbReference type="EMBL" id="AMYB01000005">
    <property type="protein sequence ID" value="OAD01994.1"/>
    <property type="molecule type" value="Genomic_DNA"/>
</dbReference>
<dbReference type="GO" id="GO:0003676">
    <property type="term" value="F:nucleic acid binding"/>
    <property type="evidence" value="ECO:0007669"/>
    <property type="project" value="InterPro"/>
</dbReference>
<evidence type="ECO:0000313" key="1">
    <source>
        <dbReference type="EMBL" id="OAD01994.1"/>
    </source>
</evidence>
<reference evidence="1 2" key="1">
    <citation type="submission" date="2015-06" db="EMBL/GenBank/DDBJ databases">
        <title>Expansion of signal transduction pathways in fungi by whole-genome duplication.</title>
        <authorList>
            <consortium name="DOE Joint Genome Institute"/>
            <person name="Corrochano L.M."/>
            <person name="Kuo A."/>
            <person name="Marcet-Houben M."/>
            <person name="Polaino S."/>
            <person name="Salamov A."/>
            <person name="Villalobos J.M."/>
            <person name="Alvarez M.I."/>
            <person name="Avalos J."/>
            <person name="Benito E.P."/>
            <person name="Benoit I."/>
            <person name="Burger G."/>
            <person name="Camino L.P."/>
            <person name="Canovas D."/>
            <person name="Cerda-Olmedo E."/>
            <person name="Cheng J.-F."/>
            <person name="Dominguez A."/>
            <person name="Elias M."/>
            <person name="Eslava A.P."/>
            <person name="Glaser F."/>
            <person name="Grimwood J."/>
            <person name="Gutierrez G."/>
            <person name="Heitman J."/>
            <person name="Henrissat B."/>
            <person name="Iturriaga E.A."/>
            <person name="Lang B.F."/>
            <person name="Lavin J.L."/>
            <person name="Lee S."/>
            <person name="Li W."/>
            <person name="Lindquist E."/>
            <person name="Lopez-Garcia S."/>
            <person name="Luque E.M."/>
            <person name="Marcos A.T."/>
            <person name="Martin J."/>
            <person name="Mccluskey K."/>
            <person name="Medina H.R."/>
            <person name="Miralles-Duran A."/>
            <person name="Miyazaki A."/>
            <person name="Munoz-Torres E."/>
            <person name="Oguiza J.A."/>
            <person name="Ohm R."/>
            <person name="Olmedo M."/>
            <person name="Orejas M."/>
            <person name="Ortiz-Castellanos L."/>
            <person name="Pisabarro A.G."/>
            <person name="Rodriguez-Romero J."/>
            <person name="Ruiz-Herrera J."/>
            <person name="Ruiz-Vazquez R."/>
            <person name="Sanz C."/>
            <person name="Schackwitz W."/>
            <person name="Schmutz J."/>
            <person name="Shahriari M."/>
            <person name="Shelest E."/>
            <person name="Silva-Franco F."/>
            <person name="Soanes D."/>
            <person name="Syed K."/>
            <person name="Tagua V.G."/>
            <person name="Talbot N.J."/>
            <person name="Thon M."/>
            <person name="De Vries R.P."/>
            <person name="Wiebenga A."/>
            <person name="Yadav J.S."/>
            <person name="Braun E.L."/>
            <person name="Baker S."/>
            <person name="Garre V."/>
            <person name="Horwitz B."/>
            <person name="Torres-Martinez S."/>
            <person name="Idnurm A."/>
            <person name="Herrera-Estrella A."/>
            <person name="Gabaldon T."/>
            <person name="Grigoriev I.V."/>
        </authorList>
    </citation>
    <scope>NUCLEOTIDE SEQUENCE [LARGE SCALE GENOMIC DNA]</scope>
    <source>
        <strain evidence="1 2">CBS 277.49</strain>
    </source>
</reference>
<dbReference type="InterPro" id="IPR036397">
    <property type="entry name" value="RNaseH_sf"/>
</dbReference>
<sequence>MNKVFNKLTEAQFRMLVRMSRPCFFRLYGEIKDRQVFISTSGPSQRDVRIQMLVALARLGVFGNGATNRRLALTFDISHGSVDVYCNRFREAVKSLEPKYARWPNEEEKQKIIQKHKERYDLHDCIGFMDGSLIQLYRTPHFHPDKFISRKYQINNVDQLEAALRDEWYAIPPLFLEKLVGSMTSRCNAVIEAKGGNTRY</sequence>
<protein>
    <submittedName>
        <fullName evidence="1">Uncharacterized protein</fullName>
    </submittedName>
</protein>
<name>A0A168K4N8_MUCCL</name>
<organism evidence="1 2">
    <name type="scientific">Mucor lusitanicus CBS 277.49</name>
    <dbReference type="NCBI Taxonomy" id="747725"/>
    <lineage>
        <taxon>Eukaryota</taxon>
        <taxon>Fungi</taxon>
        <taxon>Fungi incertae sedis</taxon>
        <taxon>Mucoromycota</taxon>
        <taxon>Mucoromycotina</taxon>
        <taxon>Mucoromycetes</taxon>
        <taxon>Mucorales</taxon>
        <taxon>Mucorineae</taxon>
        <taxon>Mucoraceae</taxon>
        <taxon>Mucor</taxon>
    </lineage>
</organism>